<proteinExistence type="predicted"/>
<gene>
    <name evidence="2" type="ORF">OJ252_2428</name>
</gene>
<keyword evidence="1" id="KW-0812">Transmembrane</keyword>
<evidence type="ECO:0000256" key="1">
    <source>
        <dbReference type="SAM" id="Phobius"/>
    </source>
</evidence>
<protein>
    <submittedName>
        <fullName evidence="2">Uncharacterized protein</fullName>
    </submittedName>
</protein>
<feature type="transmembrane region" description="Helical" evidence="1">
    <location>
        <begin position="83"/>
        <end position="107"/>
    </location>
</feature>
<organism evidence="2 3">
    <name type="scientific">Cryptosporidium canis</name>
    <dbReference type="NCBI Taxonomy" id="195482"/>
    <lineage>
        <taxon>Eukaryota</taxon>
        <taxon>Sar</taxon>
        <taxon>Alveolata</taxon>
        <taxon>Apicomplexa</taxon>
        <taxon>Conoidasida</taxon>
        <taxon>Coccidia</taxon>
        <taxon>Eucoccidiorida</taxon>
        <taxon>Eimeriorina</taxon>
        <taxon>Cryptosporidiidae</taxon>
        <taxon>Cryptosporidium</taxon>
    </lineage>
</organism>
<evidence type="ECO:0000313" key="2">
    <source>
        <dbReference type="EMBL" id="KAJ1608812.1"/>
    </source>
</evidence>
<sequence>MGLNRRRFRSIDHYWRLILLFFTLTILSIPNGVLCGSKASLEDTSDYKIDFFKKTGKYPSTGYLESHGIYGTPLILRTQDSTLWIILFGVCLAAFIIGIGIFVVANFGGDVKQQEDRLEELESNEYFYDPLESPEEDIRRLNKLQSQFVESLNNPNPNNYNYHHHPQFSQFGNYYNLNQQYYSSRSFK</sequence>
<accession>A0ABQ8P884</accession>
<dbReference type="EMBL" id="JAPCXB010000090">
    <property type="protein sequence ID" value="KAJ1608812.1"/>
    <property type="molecule type" value="Genomic_DNA"/>
</dbReference>
<reference evidence="2" key="1">
    <citation type="submission" date="2022-10" db="EMBL/GenBank/DDBJ databases">
        <title>Adaptive evolution leads to modifications in subtelomeric GC content in a zoonotic Cryptosporidium species.</title>
        <authorList>
            <person name="Li J."/>
            <person name="Feng Y."/>
            <person name="Xiao L."/>
        </authorList>
    </citation>
    <scope>NUCLEOTIDE SEQUENCE</scope>
    <source>
        <strain evidence="2">25894</strain>
    </source>
</reference>
<name>A0ABQ8P884_9CRYT</name>
<keyword evidence="3" id="KW-1185">Reference proteome</keyword>
<comment type="caution">
    <text evidence="2">The sequence shown here is derived from an EMBL/GenBank/DDBJ whole genome shotgun (WGS) entry which is preliminary data.</text>
</comment>
<dbReference type="Proteomes" id="UP001071777">
    <property type="component" value="Unassembled WGS sequence"/>
</dbReference>
<evidence type="ECO:0000313" key="3">
    <source>
        <dbReference type="Proteomes" id="UP001071777"/>
    </source>
</evidence>
<keyword evidence="1" id="KW-0472">Membrane</keyword>
<keyword evidence="1" id="KW-1133">Transmembrane helix</keyword>